<dbReference type="Proteomes" id="UP001178507">
    <property type="component" value="Unassembled WGS sequence"/>
</dbReference>
<name>A0AA36IAH7_9DINO</name>
<reference evidence="1" key="1">
    <citation type="submission" date="2023-08" db="EMBL/GenBank/DDBJ databases">
        <authorList>
            <person name="Chen Y."/>
            <person name="Shah S."/>
            <person name="Dougan E. K."/>
            <person name="Thang M."/>
            <person name="Chan C."/>
        </authorList>
    </citation>
    <scope>NUCLEOTIDE SEQUENCE</scope>
</reference>
<feature type="non-terminal residue" evidence="1">
    <location>
        <position position="90"/>
    </location>
</feature>
<keyword evidence="2" id="KW-1185">Reference proteome</keyword>
<dbReference type="AlphaFoldDB" id="A0AA36IAH7"/>
<proteinExistence type="predicted"/>
<comment type="caution">
    <text evidence="1">The sequence shown here is derived from an EMBL/GenBank/DDBJ whole genome shotgun (WGS) entry which is preliminary data.</text>
</comment>
<sequence length="90" mass="10062">MSVLLIEVLRKCLDWSLLYGILPLLCDEHALARLEEWWRTRLGGRALSRGALARGIGSVGHHLHCPGEDVQGDYLLLEVGGPHLRCHRVS</sequence>
<organism evidence="1 2">
    <name type="scientific">Effrenium voratum</name>
    <dbReference type="NCBI Taxonomy" id="2562239"/>
    <lineage>
        <taxon>Eukaryota</taxon>
        <taxon>Sar</taxon>
        <taxon>Alveolata</taxon>
        <taxon>Dinophyceae</taxon>
        <taxon>Suessiales</taxon>
        <taxon>Symbiodiniaceae</taxon>
        <taxon>Effrenium</taxon>
    </lineage>
</organism>
<gene>
    <name evidence="1" type="ORF">EVOR1521_LOCUS10761</name>
</gene>
<evidence type="ECO:0000313" key="1">
    <source>
        <dbReference type="EMBL" id="CAJ1383722.1"/>
    </source>
</evidence>
<protein>
    <submittedName>
        <fullName evidence="1">Uncharacterized protein</fullName>
    </submittedName>
</protein>
<accession>A0AA36IAH7</accession>
<dbReference type="EMBL" id="CAUJNA010001044">
    <property type="protein sequence ID" value="CAJ1383722.1"/>
    <property type="molecule type" value="Genomic_DNA"/>
</dbReference>
<evidence type="ECO:0000313" key="2">
    <source>
        <dbReference type="Proteomes" id="UP001178507"/>
    </source>
</evidence>